<evidence type="ECO:0000256" key="4">
    <source>
        <dbReference type="ARBA" id="ARBA00022827"/>
    </source>
</evidence>
<comment type="similarity">
    <text evidence="1 13">Belongs to the class-I pyridine nucleotide-disulfide oxidoreductase family.</text>
</comment>
<dbReference type="PIRSF" id="PIRSF000350">
    <property type="entry name" value="Mercury_reductase_MerA"/>
    <property type="match status" value="1"/>
</dbReference>
<evidence type="ECO:0000313" key="16">
    <source>
        <dbReference type="EMBL" id="KJV56285.1"/>
    </source>
</evidence>
<dbReference type="NCBIfam" id="TIGR01350">
    <property type="entry name" value="lipoamide_DH"/>
    <property type="match status" value="1"/>
</dbReference>
<dbReference type="GO" id="GO:0050660">
    <property type="term" value="F:flavin adenine dinucleotide binding"/>
    <property type="evidence" value="ECO:0007669"/>
    <property type="project" value="InterPro"/>
</dbReference>
<dbReference type="Gene3D" id="3.30.390.30">
    <property type="match status" value="1"/>
</dbReference>
<evidence type="ECO:0000256" key="8">
    <source>
        <dbReference type="ARBA" id="ARBA00023284"/>
    </source>
</evidence>
<protein>
    <recommendedName>
        <fullName evidence="2 13">Dihydrolipoyl dehydrogenase</fullName>
        <ecNumber evidence="2 13">1.8.1.4</ecNumber>
    </recommendedName>
</protein>
<dbReference type="PATRIC" id="fig|1359168.3.peg.108"/>
<keyword evidence="17" id="KW-1185">Reference proteome</keyword>
<dbReference type="InterPro" id="IPR001100">
    <property type="entry name" value="Pyr_nuc-diS_OxRdtase"/>
</dbReference>
<feature type="binding site" evidence="11">
    <location>
        <begin position="144"/>
        <end position="146"/>
    </location>
    <ligand>
        <name>FAD</name>
        <dbReference type="ChEBI" id="CHEBI:57692"/>
    </ligand>
</feature>
<dbReference type="Proteomes" id="UP000033616">
    <property type="component" value="Unassembled WGS sequence"/>
</dbReference>
<comment type="catalytic activity">
    <reaction evidence="9 13">
        <text>N(6)-[(R)-dihydrolipoyl]-L-lysyl-[protein] + NAD(+) = N(6)-[(R)-lipoyl]-L-lysyl-[protein] + NADH + H(+)</text>
        <dbReference type="Rhea" id="RHEA:15045"/>
        <dbReference type="Rhea" id="RHEA-COMP:10474"/>
        <dbReference type="Rhea" id="RHEA-COMP:10475"/>
        <dbReference type="ChEBI" id="CHEBI:15378"/>
        <dbReference type="ChEBI" id="CHEBI:57540"/>
        <dbReference type="ChEBI" id="CHEBI:57945"/>
        <dbReference type="ChEBI" id="CHEBI:83099"/>
        <dbReference type="ChEBI" id="CHEBI:83100"/>
        <dbReference type="EC" id="1.8.1.4"/>
    </reaction>
</comment>
<dbReference type="PANTHER" id="PTHR22912">
    <property type="entry name" value="DISULFIDE OXIDOREDUCTASE"/>
    <property type="match status" value="1"/>
</dbReference>
<evidence type="ECO:0000256" key="1">
    <source>
        <dbReference type="ARBA" id="ARBA00007532"/>
    </source>
</evidence>
<dbReference type="GO" id="GO:0004148">
    <property type="term" value="F:dihydrolipoyl dehydrogenase (NADH) activity"/>
    <property type="evidence" value="ECO:0007669"/>
    <property type="project" value="UniProtKB-EC"/>
</dbReference>
<dbReference type="PRINTS" id="PR00411">
    <property type="entry name" value="PNDRDTASEI"/>
</dbReference>
<organism evidence="16 17">
    <name type="scientific">Orientia chuto str. Dubai</name>
    <dbReference type="NCBI Taxonomy" id="1359168"/>
    <lineage>
        <taxon>Bacteria</taxon>
        <taxon>Pseudomonadati</taxon>
        <taxon>Pseudomonadota</taxon>
        <taxon>Alphaproteobacteria</taxon>
        <taxon>Rickettsiales</taxon>
        <taxon>Rickettsiaceae</taxon>
        <taxon>Rickettsieae</taxon>
        <taxon>Orientia</taxon>
    </lineage>
</organism>
<keyword evidence="6 11" id="KW-0520">NAD</keyword>
<evidence type="ECO:0000259" key="15">
    <source>
        <dbReference type="Pfam" id="PF07992"/>
    </source>
</evidence>
<dbReference type="SUPFAM" id="SSF51905">
    <property type="entry name" value="FAD/NAD(P)-binding domain"/>
    <property type="match status" value="1"/>
</dbReference>
<feature type="disulfide bond" description="Redox-active" evidence="12">
    <location>
        <begin position="43"/>
        <end position="48"/>
    </location>
</feature>
<evidence type="ECO:0000256" key="2">
    <source>
        <dbReference type="ARBA" id="ARBA00012608"/>
    </source>
</evidence>
<dbReference type="InterPro" id="IPR016156">
    <property type="entry name" value="FAD/NAD-linked_Rdtase_dimer_sf"/>
</dbReference>
<dbReference type="Pfam" id="PF07992">
    <property type="entry name" value="Pyr_redox_2"/>
    <property type="match status" value="1"/>
</dbReference>
<evidence type="ECO:0000256" key="12">
    <source>
        <dbReference type="PIRSR" id="PIRSR000350-4"/>
    </source>
</evidence>
<dbReference type="OrthoDB" id="9781772at2"/>
<feature type="domain" description="FAD/NAD(P)-binding" evidence="15">
    <location>
        <begin position="5"/>
        <end position="332"/>
    </location>
</feature>
<dbReference type="SUPFAM" id="SSF55424">
    <property type="entry name" value="FAD/NAD-linked reductases, dimerisation (C-terminal) domain"/>
    <property type="match status" value="1"/>
</dbReference>
<feature type="binding site" evidence="11">
    <location>
        <begin position="323"/>
        <end position="326"/>
    </location>
    <ligand>
        <name>FAD</name>
        <dbReference type="ChEBI" id="CHEBI:57692"/>
    </ligand>
</feature>
<keyword evidence="11" id="KW-0547">Nucleotide-binding</keyword>
<evidence type="ECO:0000256" key="6">
    <source>
        <dbReference type="ARBA" id="ARBA00023027"/>
    </source>
</evidence>
<evidence type="ECO:0000259" key="14">
    <source>
        <dbReference type="Pfam" id="PF02852"/>
    </source>
</evidence>
<feature type="active site" description="Proton acceptor" evidence="10">
    <location>
        <position position="450"/>
    </location>
</feature>
<dbReference type="PANTHER" id="PTHR22912:SF151">
    <property type="entry name" value="DIHYDROLIPOYL DEHYDROGENASE, MITOCHONDRIAL"/>
    <property type="match status" value="1"/>
</dbReference>
<keyword evidence="3 13" id="KW-0285">Flavoprotein</keyword>
<feature type="binding site" evidence="11">
    <location>
        <position position="204"/>
    </location>
    <ligand>
        <name>NAD(+)</name>
        <dbReference type="ChEBI" id="CHEBI:57540"/>
    </ligand>
</feature>
<dbReference type="PRINTS" id="PR00368">
    <property type="entry name" value="FADPNR"/>
</dbReference>
<feature type="binding site" evidence="11">
    <location>
        <begin position="181"/>
        <end position="188"/>
    </location>
    <ligand>
        <name>NAD(+)</name>
        <dbReference type="ChEBI" id="CHEBI:57540"/>
    </ligand>
</feature>
<dbReference type="AlphaFoldDB" id="A0A0F3MKL4"/>
<dbReference type="GO" id="GO:0045252">
    <property type="term" value="C:oxoglutarate dehydrogenase complex"/>
    <property type="evidence" value="ECO:0007669"/>
    <property type="project" value="TreeGrafter"/>
</dbReference>
<sequence length="471" mass="50253">MQESFDLVVIGGGPGGYTGAIRGAQLGMKVACIDNRSTLGGTCLNVGCIPSKFLLHASKKYEDIKAGFNDLGINVGETKLNLLDMLNSKNKKIQELGSGISGLFKKNKVSHFVGTGKIISNNEISVLTSSGVNSIYAKNILIATGSEVASLAGITIDEEHIVSSTGALSIKSVPRKMLVIGGGYIGLELGSVWRRLGAEVIIVERGNRIASAMDHELGNLTQQALSKQGIKFKFHTKIISAVVKNKTVDVVLQSDNGNNTQEEKINVDVVLISVGRKPYIKNLGLENVGVKLDKQLSTIEVNEKFATNINNIYAIGDVIRGPMLAHKAEEEAIAAVEIIAGQAGHVNYNVIPSVIYTFPEVASVGYTEEQLKELGIQYVTGKFPFLANSRAKVIYNDTTGMVKVLACAKTDSILGVHIIGPDAGTLIAEAAIAMEFHAAAEDIARTCHAHPTLNEALKEAALAVDKRSINY</sequence>
<evidence type="ECO:0000313" key="17">
    <source>
        <dbReference type="Proteomes" id="UP000033616"/>
    </source>
</evidence>
<dbReference type="RefSeq" id="WP_045797223.1">
    <property type="nucleotide sequence ID" value="NZ_LANP01000011.1"/>
</dbReference>
<evidence type="ECO:0000256" key="3">
    <source>
        <dbReference type="ARBA" id="ARBA00022630"/>
    </source>
</evidence>
<feature type="binding site" evidence="11">
    <location>
        <position position="275"/>
    </location>
    <ligand>
        <name>NAD(+)</name>
        <dbReference type="ChEBI" id="CHEBI:57540"/>
    </ligand>
</feature>
<dbReference type="GO" id="GO:0006103">
    <property type="term" value="P:2-oxoglutarate metabolic process"/>
    <property type="evidence" value="ECO:0007669"/>
    <property type="project" value="TreeGrafter"/>
</dbReference>
<dbReference type="PROSITE" id="PS00076">
    <property type="entry name" value="PYRIDINE_REDOX_1"/>
    <property type="match status" value="1"/>
</dbReference>
<name>A0A0F3MKL4_9RICK</name>
<evidence type="ECO:0000256" key="5">
    <source>
        <dbReference type="ARBA" id="ARBA00023002"/>
    </source>
</evidence>
<evidence type="ECO:0000256" key="11">
    <source>
        <dbReference type="PIRSR" id="PIRSR000350-3"/>
    </source>
</evidence>
<evidence type="ECO:0000256" key="9">
    <source>
        <dbReference type="ARBA" id="ARBA00049187"/>
    </source>
</evidence>
<dbReference type="EMBL" id="LANP01000011">
    <property type="protein sequence ID" value="KJV56285.1"/>
    <property type="molecule type" value="Genomic_DNA"/>
</dbReference>
<dbReference type="InterPro" id="IPR023753">
    <property type="entry name" value="FAD/NAD-binding_dom"/>
</dbReference>
<dbReference type="InterPro" id="IPR050151">
    <property type="entry name" value="Class-I_Pyr_Nuc-Dis_Oxidored"/>
</dbReference>
<feature type="binding site" evidence="11">
    <location>
        <position position="52"/>
    </location>
    <ligand>
        <name>FAD</name>
        <dbReference type="ChEBI" id="CHEBI:57692"/>
    </ligand>
</feature>
<feature type="binding site" evidence="11">
    <location>
        <position position="116"/>
    </location>
    <ligand>
        <name>FAD</name>
        <dbReference type="ChEBI" id="CHEBI:57692"/>
    </ligand>
</feature>
<gene>
    <name evidence="16" type="primary">lpdA</name>
    <name evidence="16" type="ORF">OCHUTO_0526</name>
</gene>
<dbReference type="Gene3D" id="3.50.50.60">
    <property type="entry name" value="FAD/NAD(P)-binding domain"/>
    <property type="match status" value="2"/>
</dbReference>
<comment type="caution">
    <text evidence="16">The sequence shown here is derived from an EMBL/GenBank/DDBJ whole genome shotgun (WGS) entry which is preliminary data.</text>
</comment>
<dbReference type="InterPro" id="IPR006258">
    <property type="entry name" value="Lipoamide_DH"/>
</dbReference>
<keyword evidence="4 11" id="KW-0274">FAD</keyword>
<comment type="cofactor">
    <cofactor evidence="11 13">
        <name>FAD</name>
        <dbReference type="ChEBI" id="CHEBI:57692"/>
    </cofactor>
    <text evidence="11 13">Binds 1 FAD per subunit.</text>
</comment>
<feature type="domain" description="Pyridine nucleotide-disulphide oxidoreductase dimerisation" evidence="14">
    <location>
        <begin position="351"/>
        <end position="461"/>
    </location>
</feature>
<dbReference type="FunFam" id="3.30.390.30:FF:000001">
    <property type="entry name" value="Dihydrolipoyl dehydrogenase"/>
    <property type="match status" value="1"/>
</dbReference>
<dbReference type="InterPro" id="IPR004099">
    <property type="entry name" value="Pyr_nucl-diS_OxRdtase_dimer"/>
</dbReference>
<accession>A0A0F3MKL4</accession>
<dbReference type="Pfam" id="PF02852">
    <property type="entry name" value="Pyr_redox_dim"/>
    <property type="match status" value="1"/>
</dbReference>
<reference evidence="16 17" key="1">
    <citation type="submission" date="2015-02" db="EMBL/GenBank/DDBJ databases">
        <title>Genome Sequencing of Rickettsiales.</title>
        <authorList>
            <person name="Daugherty S.C."/>
            <person name="Su Q."/>
            <person name="Abolude K."/>
            <person name="Beier-Sexton M."/>
            <person name="Carlyon J.A."/>
            <person name="Carter R."/>
            <person name="Day N.P."/>
            <person name="Dumler S.J."/>
            <person name="Dyachenko V."/>
            <person name="Godinez A."/>
            <person name="Kurtti T.J."/>
            <person name="Lichay M."/>
            <person name="Mullins K.E."/>
            <person name="Ott S."/>
            <person name="Pappas-Brown V."/>
            <person name="Paris D.H."/>
            <person name="Patel P."/>
            <person name="Richards A.L."/>
            <person name="Sadzewicz L."/>
            <person name="Sears K."/>
            <person name="Seidman D."/>
            <person name="Sengamalay N."/>
            <person name="Stenos J."/>
            <person name="Tallon L.J."/>
            <person name="Vincent G."/>
            <person name="Fraser C.M."/>
            <person name="Munderloh U."/>
            <person name="Dunning-Hotopp J.C."/>
        </authorList>
    </citation>
    <scope>NUCLEOTIDE SEQUENCE [LARGE SCALE GENOMIC DNA]</scope>
    <source>
        <strain evidence="16 17">Fuller</strain>
    </source>
</reference>
<dbReference type="EC" id="1.8.1.4" evidence="2 13"/>
<evidence type="ECO:0000256" key="7">
    <source>
        <dbReference type="ARBA" id="ARBA00023157"/>
    </source>
</evidence>
<dbReference type="InterPro" id="IPR012999">
    <property type="entry name" value="Pyr_OxRdtase_I_AS"/>
</dbReference>
<evidence type="ECO:0000256" key="13">
    <source>
        <dbReference type="RuleBase" id="RU003692"/>
    </source>
</evidence>
<dbReference type="STRING" id="1359168.OCHUTO_0526"/>
<comment type="miscellaneous">
    <text evidence="13">The active site is a redox-active disulfide bond.</text>
</comment>
<keyword evidence="7" id="KW-1015">Disulfide bond</keyword>
<feature type="binding site" evidence="11">
    <location>
        <position position="317"/>
    </location>
    <ligand>
        <name>FAD</name>
        <dbReference type="ChEBI" id="CHEBI:57692"/>
    </ligand>
</feature>
<dbReference type="InterPro" id="IPR036188">
    <property type="entry name" value="FAD/NAD-bd_sf"/>
</dbReference>
<evidence type="ECO:0000256" key="10">
    <source>
        <dbReference type="PIRSR" id="PIRSR000350-2"/>
    </source>
</evidence>
<proteinExistence type="inferred from homology"/>
<keyword evidence="8 13" id="KW-0676">Redox-active center</keyword>
<keyword evidence="5 13" id="KW-0560">Oxidoreductase</keyword>